<protein>
    <submittedName>
        <fullName evidence="2">Uncharacterized protein</fullName>
    </submittedName>
</protein>
<feature type="region of interest" description="Disordered" evidence="1">
    <location>
        <begin position="72"/>
        <end position="140"/>
    </location>
</feature>
<reference evidence="2" key="1">
    <citation type="submission" date="2023-03" db="EMBL/GenBank/DDBJ databases">
        <title>Massive genome expansion in bonnet fungi (Mycena s.s.) driven by repeated elements and novel gene families across ecological guilds.</title>
        <authorList>
            <consortium name="Lawrence Berkeley National Laboratory"/>
            <person name="Harder C.B."/>
            <person name="Miyauchi S."/>
            <person name="Viragh M."/>
            <person name="Kuo A."/>
            <person name="Thoen E."/>
            <person name="Andreopoulos B."/>
            <person name="Lu D."/>
            <person name="Skrede I."/>
            <person name="Drula E."/>
            <person name="Henrissat B."/>
            <person name="Morin E."/>
            <person name="Kohler A."/>
            <person name="Barry K."/>
            <person name="LaButti K."/>
            <person name="Morin E."/>
            <person name="Salamov A."/>
            <person name="Lipzen A."/>
            <person name="Mereny Z."/>
            <person name="Hegedus B."/>
            <person name="Baldrian P."/>
            <person name="Stursova M."/>
            <person name="Weitz H."/>
            <person name="Taylor A."/>
            <person name="Grigoriev I.V."/>
            <person name="Nagy L.G."/>
            <person name="Martin F."/>
            <person name="Kauserud H."/>
        </authorList>
    </citation>
    <scope>NUCLEOTIDE SEQUENCE</scope>
    <source>
        <strain evidence="2">9144</strain>
    </source>
</reference>
<dbReference type="AlphaFoldDB" id="A0AAD6UXN8"/>
<gene>
    <name evidence="2" type="ORF">GGX14DRAFT_402503</name>
</gene>
<feature type="compositionally biased region" description="Polar residues" evidence="1">
    <location>
        <begin position="117"/>
        <end position="140"/>
    </location>
</feature>
<evidence type="ECO:0000313" key="3">
    <source>
        <dbReference type="Proteomes" id="UP001219525"/>
    </source>
</evidence>
<dbReference type="EMBL" id="JARJCW010000077">
    <property type="protein sequence ID" value="KAJ7197574.1"/>
    <property type="molecule type" value="Genomic_DNA"/>
</dbReference>
<accession>A0AAD6UXN8</accession>
<organism evidence="2 3">
    <name type="scientific">Mycena pura</name>
    <dbReference type="NCBI Taxonomy" id="153505"/>
    <lineage>
        <taxon>Eukaryota</taxon>
        <taxon>Fungi</taxon>
        <taxon>Dikarya</taxon>
        <taxon>Basidiomycota</taxon>
        <taxon>Agaricomycotina</taxon>
        <taxon>Agaricomycetes</taxon>
        <taxon>Agaricomycetidae</taxon>
        <taxon>Agaricales</taxon>
        <taxon>Marasmiineae</taxon>
        <taxon>Mycenaceae</taxon>
        <taxon>Mycena</taxon>
    </lineage>
</organism>
<keyword evidence="3" id="KW-1185">Reference proteome</keyword>
<name>A0AAD6UXN8_9AGAR</name>
<evidence type="ECO:0000313" key="2">
    <source>
        <dbReference type="EMBL" id="KAJ7197574.1"/>
    </source>
</evidence>
<evidence type="ECO:0000256" key="1">
    <source>
        <dbReference type="SAM" id="MobiDB-lite"/>
    </source>
</evidence>
<sequence>MAEQEAEVEEVREEWAIATRRRIERHEEELRGILAREAEMHSSRGIRVPTPAICASLTVDLPPAPPMRLKGFKKRKAAAQLEPEDLGEGGRRSVRNRKSVASPAPAKKSNKLHSHAHTVTSMGLSNRSNVRVQPNWELTG</sequence>
<dbReference type="Proteomes" id="UP001219525">
    <property type="component" value="Unassembled WGS sequence"/>
</dbReference>
<comment type="caution">
    <text evidence="2">The sequence shown here is derived from an EMBL/GenBank/DDBJ whole genome shotgun (WGS) entry which is preliminary data.</text>
</comment>
<proteinExistence type="predicted"/>